<reference evidence="4 5" key="1">
    <citation type="submission" date="2018-03" db="EMBL/GenBank/DDBJ databases">
        <authorList>
            <person name="Guldener U."/>
        </authorList>
    </citation>
    <scope>NUCLEOTIDE SEQUENCE [LARGE SCALE GENOMIC DNA]</scope>
    <source>
        <strain evidence="4 5">NBRC100155</strain>
    </source>
</reference>
<dbReference type="Pfam" id="PF09807">
    <property type="entry name" value="ELP6"/>
    <property type="match status" value="1"/>
</dbReference>
<proteinExistence type="inferred from homology"/>
<dbReference type="Proteomes" id="UP000324022">
    <property type="component" value="Unassembled WGS sequence"/>
</dbReference>
<dbReference type="GO" id="GO:0002098">
    <property type="term" value="P:tRNA wobble uridine modification"/>
    <property type="evidence" value="ECO:0007669"/>
    <property type="project" value="InterPro"/>
</dbReference>
<protein>
    <submittedName>
        <fullName evidence="4">Uncharacterized protein</fullName>
    </submittedName>
</protein>
<dbReference type="InterPro" id="IPR018627">
    <property type="entry name" value="ELP6"/>
</dbReference>
<comment type="pathway">
    <text evidence="1">tRNA modification; 5-methoxycarbonylmethyl-2-thiouridine-tRNA biosynthesis.</text>
</comment>
<dbReference type="OrthoDB" id="9995306at2759"/>
<evidence type="ECO:0000313" key="4">
    <source>
        <dbReference type="EMBL" id="SPO20726.1"/>
    </source>
</evidence>
<name>A0A5C3DUA6_9BASI</name>
<keyword evidence="5" id="KW-1185">Reference proteome</keyword>
<sequence>MPNLDTLLSFPTNGAGPSTPAERTPIPPRSSHILVTDTTDSPALFVLTHFLRASHTINRAHRSSTLDRKGKSRAHTKVIWLGCNSDGIVHLKNVARKSAVHLDEETRHGAFCYIDANAEIIRLEDGGEDGIADSMVAMRIQNGPSRAEQSLHRLYDKVAEELANAGASDSAEANSADWTSRNLIVVDDLTALAWALAPTDSYGQPVDVARQLKDWLGALTSFAAKNEASIVTLMHADATSCSKTGASDPVDESLLTSLLEKADVWVEVKELASGRARDCDGEITVHPLVRPSLARALPASTRNQHSTLKDIPPLQAFAIETPCPNRSKAVLYRIAPDGQSAALGGASVGSNTGRVQVWARGTGRGFL</sequence>
<dbReference type="PANTHER" id="PTHR16184:SF6">
    <property type="entry name" value="ELONGATOR COMPLEX PROTEIN 6"/>
    <property type="match status" value="1"/>
</dbReference>
<dbReference type="Gene3D" id="3.40.50.300">
    <property type="entry name" value="P-loop containing nucleotide triphosphate hydrolases"/>
    <property type="match status" value="1"/>
</dbReference>
<dbReference type="InterPro" id="IPR027417">
    <property type="entry name" value="P-loop_NTPase"/>
</dbReference>
<evidence type="ECO:0000256" key="3">
    <source>
        <dbReference type="SAM" id="MobiDB-lite"/>
    </source>
</evidence>
<dbReference type="AlphaFoldDB" id="A0A5C3DUA6"/>
<gene>
    <name evidence="4" type="ORF">UTRI_00202</name>
</gene>
<dbReference type="UniPathway" id="UPA00988"/>
<evidence type="ECO:0000256" key="2">
    <source>
        <dbReference type="ARBA" id="ARBA00008837"/>
    </source>
</evidence>
<accession>A0A5C3DUA6</accession>
<dbReference type="PANTHER" id="PTHR16184">
    <property type="entry name" value="ELONGATOR COMPLEX PROTEIN 6"/>
    <property type="match status" value="1"/>
</dbReference>
<organism evidence="4 5">
    <name type="scientific">Ustilago trichophora</name>
    <dbReference type="NCBI Taxonomy" id="86804"/>
    <lineage>
        <taxon>Eukaryota</taxon>
        <taxon>Fungi</taxon>
        <taxon>Dikarya</taxon>
        <taxon>Basidiomycota</taxon>
        <taxon>Ustilaginomycotina</taxon>
        <taxon>Ustilaginomycetes</taxon>
        <taxon>Ustilaginales</taxon>
        <taxon>Ustilaginaceae</taxon>
        <taxon>Ustilago</taxon>
    </lineage>
</organism>
<dbReference type="EMBL" id="OOIN01000002">
    <property type="protein sequence ID" value="SPO20726.1"/>
    <property type="molecule type" value="Genomic_DNA"/>
</dbReference>
<evidence type="ECO:0000256" key="1">
    <source>
        <dbReference type="ARBA" id="ARBA00005043"/>
    </source>
</evidence>
<feature type="region of interest" description="Disordered" evidence="3">
    <location>
        <begin position="1"/>
        <end position="29"/>
    </location>
</feature>
<evidence type="ECO:0000313" key="5">
    <source>
        <dbReference type="Proteomes" id="UP000324022"/>
    </source>
</evidence>
<comment type="similarity">
    <text evidence="2">Belongs to the ELP6 family.</text>
</comment>
<dbReference type="GO" id="GO:0033588">
    <property type="term" value="C:elongator holoenzyme complex"/>
    <property type="evidence" value="ECO:0007669"/>
    <property type="project" value="InterPro"/>
</dbReference>